<evidence type="ECO:0000313" key="1">
    <source>
        <dbReference type="EMBL" id="GBM40301.1"/>
    </source>
</evidence>
<reference evidence="1 2" key="1">
    <citation type="journal article" date="2019" name="Sci. Rep.">
        <title>Orb-weaving spider Araneus ventricosus genome elucidates the spidroin gene catalogue.</title>
        <authorList>
            <person name="Kono N."/>
            <person name="Nakamura H."/>
            <person name="Ohtoshi R."/>
            <person name="Moran D.A.P."/>
            <person name="Shinohara A."/>
            <person name="Yoshida Y."/>
            <person name="Fujiwara M."/>
            <person name="Mori M."/>
            <person name="Tomita M."/>
            <person name="Arakawa K."/>
        </authorList>
    </citation>
    <scope>NUCLEOTIDE SEQUENCE [LARGE SCALE GENOMIC DNA]</scope>
</reference>
<evidence type="ECO:0000313" key="2">
    <source>
        <dbReference type="Proteomes" id="UP000499080"/>
    </source>
</evidence>
<keyword evidence="2" id="KW-1185">Reference proteome</keyword>
<protein>
    <submittedName>
        <fullName evidence="1">Uncharacterized protein</fullName>
    </submittedName>
</protein>
<proteinExistence type="predicted"/>
<gene>
    <name evidence="1" type="ORF">AVEN_23869_1</name>
</gene>
<comment type="caution">
    <text evidence="1">The sequence shown here is derived from an EMBL/GenBank/DDBJ whole genome shotgun (WGS) entry which is preliminary data.</text>
</comment>
<dbReference type="EMBL" id="BGPR01000926">
    <property type="protein sequence ID" value="GBM40301.1"/>
    <property type="molecule type" value="Genomic_DNA"/>
</dbReference>
<accession>A0A4Y2FGD4</accession>
<organism evidence="1 2">
    <name type="scientific">Araneus ventricosus</name>
    <name type="common">Orbweaver spider</name>
    <name type="synonym">Epeira ventricosa</name>
    <dbReference type="NCBI Taxonomy" id="182803"/>
    <lineage>
        <taxon>Eukaryota</taxon>
        <taxon>Metazoa</taxon>
        <taxon>Ecdysozoa</taxon>
        <taxon>Arthropoda</taxon>
        <taxon>Chelicerata</taxon>
        <taxon>Arachnida</taxon>
        <taxon>Araneae</taxon>
        <taxon>Araneomorphae</taxon>
        <taxon>Entelegynae</taxon>
        <taxon>Araneoidea</taxon>
        <taxon>Araneidae</taxon>
        <taxon>Araneus</taxon>
    </lineage>
</organism>
<dbReference type="AlphaFoldDB" id="A0A4Y2FGD4"/>
<name>A0A4Y2FGD4_ARAVE</name>
<dbReference type="Proteomes" id="UP000499080">
    <property type="component" value="Unassembled WGS sequence"/>
</dbReference>
<sequence>MHRPKLLKPFGVIYSRPLTNVKRWCMPTYQAASQKMSPQQCECRRAIFGRCLANDVLLPGKELAQLLLDGLQRSSCTMNSNSFRAAFIFSEESFRVFAKTGGPAVSLKRYILGLLSFLFKILGRNKFGNPCNRTSY</sequence>